<evidence type="ECO:0000313" key="3">
    <source>
        <dbReference type="Proteomes" id="UP000199114"/>
    </source>
</evidence>
<feature type="region of interest" description="Disordered" evidence="1">
    <location>
        <begin position="15"/>
        <end position="43"/>
    </location>
</feature>
<protein>
    <submittedName>
        <fullName evidence="2">Uncharacterized protein</fullName>
    </submittedName>
</protein>
<keyword evidence="3" id="KW-1185">Reference proteome</keyword>
<gene>
    <name evidence="2" type="ORF">SAMN04489841_4244</name>
</gene>
<dbReference type="Proteomes" id="UP000199114">
    <property type="component" value="Unassembled WGS sequence"/>
</dbReference>
<sequence length="151" mass="16345">MLTIGTAVGLGTVAGCLGGTDESEENAEGEAGDDDNRGDVGSDISDEASALAAEMIEAIDDDLSVMKWQFHSMLVPEYTDSGGVDDDVPILGDAYADIVDRGFEYRSMPTALDDNELPDFMVFLEPEWATAYLDGDWSKEEYYAKIEASQH</sequence>
<organism evidence="2 3">
    <name type="scientific">Natrinema salaciae</name>
    <dbReference type="NCBI Taxonomy" id="1186196"/>
    <lineage>
        <taxon>Archaea</taxon>
        <taxon>Methanobacteriati</taxon>
        <taxon>Methanobacteriota</taxon>
        <taxon>Stenosarchaea group</taxon>
        <taxon>Halobacteria</taxon>
        <taxon>Halobacteriales</taxon>
        <taxon>Natrialbaceae</taxon>
        <taxon>Natrinema</taxon>
    </lineage>
</organism>
<dbReference type="RefSeq" id="WP_090621448.1">
    <property type="nucleotide sequence ID" value="NZ_FOFD01000007.1"/>
</dbReference>
<proteinExistence type="predicted"/>
<dbReference type="EMBL" id="FOFD01000007">
    <property type="protein sequence ID" value="SER66535.1"/>
    <property type="molecule type" value="Genomic_DNA"/>
</dbReference>
<accession>A0A1H9R1Y7</accession>
<feature type="compositionally biased region" description="Acidic residues" evidence="1">
    <location>
        <begin position="21"/>
        <end position="33"/>
    </location>
</feature>
<reference evidence="3" key="1">
    <citation type="submission" date="2016-10" db="EMBL/GenBank/DDBJ databases">
        <authorList>
            <person name="Varghese N."/>
            <person name="Submissions S."/>
        </authorList>
    </citation>
    <scope>NUCLEOTIDE SEQUENCE [LARGE SCALE GENOMIC DNA]</scope>
    <source>
        <strain evidence="3">DSM 25055</strain>
    </source>
</reference>
<evidence type="ECO:0000256" key="1">
    <source>
        <dbReference type="SAM" id="MobiDB-lite"/>
    </source>
</evidence>
<dbReference type="AlphaFoldDB" id="A0A1H9R1Y7"/>
<name>A0A1H9R1Y7_9EURY</name>
<evidence type="ECO:0000313" key="2">
    <source>
        <dbReference type="EMBL" id="SER66535.1"/>
    </source>
</evidence>
<dbReference type="OrthoDB" id="163659at2157"/>